<evidence type="ECO:0000313" key="2">
    <source>
        <dbReference type="EMBL" id="TNY21458.1"/>
    </source>
</evidence>
<gene>
    <name evidence="2" type="ORF">DMC30DRAFT_201249</name>
</gene>
<keyword evidence="3" id="KW-1185">Reference proteome</keyword>
<feature type="compositionally biased region" description="Basic and acidic residues" evidence="1">
    <location>
        <begin position="242"/>
        <end position="256"/>
    </location>
</feature>
<dbReference type="Proteomes" id="UP000311382">
    <property type="component" value="Unassembled WGS sequence"/>
</dbReference>
<accession>A0A5C5FXF9</accession>
<name>A0A5C5FXF9_9BASI</name>
<feature type="region of interest" description="Disordered" evidence="1">
    <location>
        <begin position="1"/>
        <end position="29"/>
    </location>
</feature>
<organism evidence="2 3">
    <name type="scientific">Rhodotorula diobovata</name>
    <dbReference type="NCBI Taxonomy" id="5288"/>
    <lineage>
        <taxon>Eukaryota</taxon>
        <taxon>Fungi</taxon>
        <taxon>Dikarya</taxon>
        <taxon>Basidiomycota</taxon>
        <taxon>Pucciniomycotina</taxon>
        <taxon>Microbotryomycetes</taxon>
        <taxon>Sporidiobolales</taxon>
        <taxon>Sporidiobolaceae</taxon>
        <taxon>Rhodotorula</taxon>
    </lineage>
</organism>
<proteinExistence type="predicted"/>
<dbReference type="AlphaFoldDB" id="A0A5C5FXF9"/>
<comment type="caution">
    <text evidence="2">The sequence shown here is derived from an EMBL/GenBank/DDBJ whole genome shotgun (WGS) entry which is preliminary data.</text>
</comment>
<dbReference type="EMBL" id="SOZI01000043">
    <property type="protein sequence ID" value="TNY21458.1"/>
    <property type="molecule type" value="Genomic_DNA"/>
</dbReference>
<protein>
    <submittedName>
        <fullName evidence="2">Uncharacterized protein</fullName>
    </submittedName>
</protein>
<sequence>MAFAEPEVWGTRQGGQDRQEGKKQGRRPLLLHTREGPPVHHLLPRAEREPARRAVRETVHLRVWWTRVRVGTRARKLEVVKGPVEPVRGRTSGSQIEAHQSPGPEAVVCHLVRLRSCSAYDLAPRASVASLACHPAWHGSLRQCHLALAPNSSTVKLLAHVQICAQTSSRLHAAQLGLLSSCIQTTPPATRPYPALRPSAKAAARRATGSCARLCTPQPRGVGLGASPRSTSSVCRSEACGRERQERRVSFAREGGETVSTRAGERKPRGTNARASPCRPHPGPF</sequence>
<evidence type="ECO:0000313" key="3">
    <source>
        <dbReference type="Proteomes" id="UP000311382"/>
    </source>
</evidence>
<feature type="region of interest" description="Disordered" evidence="1">
    <location>
        <begin position="242"/>
        <end position="285"/>
    </location>
</feature>
<reference evidence="2 3" key="1">
    <citation type="submission" date="2019-03" db="EMBL/GenBank/DDBJ databases">
        <title>Rhodosporidium diobovatum UCD-FST 08-225 genome sequencing, assembly, and annotation.</title>
        <authorList>
            <person name="Fakankun I.U."/>
            <person name="Fristensky B."/>
            <person name="Levin D.B."/>
        </authorList>
    </citation>
    <scope>NUCLEOTIDE SEQUENCE [LARGE SCALE GENOMIC DNA]</scope>
    <source>
        <strain evidence="2 3">UCD-FST 08-225</strain>
    </source>
</reference>
<evidence type="ECO:0000256" key="1">
    <source>
        <dbReference type="SAM" id="MobiDB-lite"/>
    </source>
</evidence>